<keyword evidence="3" id="KW-1185">Reference proteome</keyword>
<gene>
    <name evidence="2" type="ORF">JTE90_022434</name>
</gene>
<dbReference type="Proteomes" id="UP000827092">
    <property type="component" value="Unassembled WGS sequence"/>
</dbReference>
<evidence type="ECO:0000256" key="1">
    <source>
        <dbReference type="SAM" id="MobiDB-lite"/>
    </source>
</evidence>
<feature type="region of interest" description="Disordered" evidence="1">
    <location>
        <begin position="240"/>
        <end position="301"/>
    </location>
</feature>
<feature type="compositionally biased region" description="Basic residues" evidence="1">
    <location>
        <begin position="261"/>
        <end position="295"/>
    </location>
</feature>
<protein>
    <submittedName>
        <fullName evidence="2">Uncharacterized protein</fullName>
    </submittedName>
</protein>
<proteinExistence type="predicted"/>
<accession>A0AAV6TSH9</accession>
<name>A0AAV6TSH9_9ARAC</name>
<reference evidence="2 3" key="1">
    <citation type="journal article" date="2022" name="Nat. Ecol. Evol.">
        <title>A masculinizing supergene underlies an exaggerated male reproductive morph in a spider.</title>
        <authorList>
            <person name="Hendrickx F."/>
            <person name="De Corte Z."/>
            <person name="Sonet G."/>
            <person name="Van Belleghem S.M."/>
            <person name="Kostlbacher S."/>
            <person name="Vangestel C."/>
        </authorList>
    </citation>
    <scope>NUCLEOTIDE SEQUENCE [LARGE SCALE GENOMIC DNA]</scope>
    <source>
        <strain evidence="2">W744_W776</strain>
    </source>
</reference>
<organism evidence="2 3">
    <name type="scientific">Oedothorax gibbosus</name>
    <dbReference type="NCBI Taxonomy" id="931172"/>
    <lineage>
        <taxon>Eukaryota</taxon>
        <taxon>Metazoa</taxon>
        <taxon>Ecdysozoa</taxon>
        <taxon>Arthropoda</taxon>
        <taxon>Chelicerata</taxon>
        <taxon>Arachnida</taxon>
        <taxon>Araneae</taxon>
        <taxon>Araneomorphae</taxon>
        <taxon>Entelegynae</taxon>
        <taxon>Araneoidea</taxon>
        <taxon>Linyphiidae</taxon>
        <taxon>Erigoninae</taxon>
        <taxon>Oedothorax</taxon>
    </lineage>
</organism>
<evidence type="ECO:0000313" key="2">
    <source>
        <dbReference type="EMBL" id="KAG8174568.1"/>
    </source>
</evidence>
<dbReference type="AlphaFoldDB" id="A0AAV6TSH9"/>
<evidence type="ECO:0000313" key="3">
    <source>
        <dbReference type="Proteomes" id="UP000827092"/>
    </source>
</evidence>
<comment type="caution">
    <text evidence="2">The sequence shown here is derived from an EMBL/GenBank/DDBJ whole genome shotgun (WGS) entry which is preliminary data.</text>
</comment>
<sequence>MSSSSWGQGGARRRGRVFCMATGGVAIGWRWGSCPRGLFVHEAKGSWGCSGRNQHGDWVQQGPRCMCGDRNTVGLGKAGSGGITREAHLSDAVINFLPLVRVATGGVAKGMVDIVEEKVCGHKPRLPHARTIERVKRVTTIAGGGGGDTKDAAERWRCKNKARQKQITAKAQNRQRKKGQNKEKTQQKQTTRKHVIQPTHDSQKQRAQCLAKPIDQPDCNTERGDVHVHGTHLHSIITVSSKKDAPLDPTLRRVRRDEKITKRHRNNKEGKKKGGHTHKKKQHRTKERQKPRLPHVRSIER</sequence>
<feature type="region of interest" description="Disordered" evidence="1">
    <location>
        <begin position="160"/>
        <end position="223"/>
    </location>
</feature>
<dbReference type="EMBL" id="JAFNEN010001188">
    <property type="protein sequence ID" value="KAG8174568.1"/>
    <property type="molecule type" value="Genomic_DNA"/>
</dbReference>